<dbReference type="SUPFAM" id="SSF54523">
    <property type="entry name" value="Pili subunits"/>
    <property type="match status" value="1"/>
</dbReference>
<keyword evidence="2" id="KW-0488">Methylation</keyword>
<comment type="caution">
    <text evidence="7">The sequence shown here is derived from an EMBL/GenBank/DDBJ whole genome shotgun (WGS) entry which is preliminary data.</text>
</comment>
<dbReference type="EMBL" id="PHAI01000001">
    <property type="protein sequence ID" value="PKM91675.1"/>
    <property type="molecule type" value="Genomic_DNA"/>
</dbReference>
<comment type="subcellular location">
    <subcellularLocation>
        <location evidence="1">Membrane</location>
        <topology evidence="1">Single-pass membrane protein</topology>
    </subcellularLocation>
</comment>
<evidence type="ECO:0000256" key="5">
    <source>
        <dbReference type="ARBA" id="ARBA00023136"/>
    </source>
</evidence>
<dbReference type="GO" id="GO:0015628">
    <property type="term" value="P:protein secretion by the type II secretion system"/>
    <property type="evidence" value="ECO:0007669"/>
    <property type="project" value="InterPro"/>
</dbReference>
<dbReference type="InterPro" id="IPR012902">
    <property type="entry name" value="N_methyl_site"/>
</dbReference>
<dbReference type="Pfam" id="PF07963">
    <property type="entry name" value="N_methyl"/>
    <property type="match status" value="1"/>
</dbReference>
<evidence type="ECO:0000313" key="8">
    <source>
        <dbReference type="Proteomes" id="UP000233517"/>
    </source>
</evidence>
<protein>
    <recommendedName>
        <fullName evidence="9">DUF1566 domain-containing protein</fullName>
    </recommendedName>
</protein>
<evidence type="ECO:0000313" key="7">
    <source>
        <dbReference type="EMBL" id="PKM91675.1"/>
    </source>
</evidence>
<evidence type="ECO:0000256" key="4">
    <source>
        <dbReference type="ARBA" id="ARBA00022989"/>
    </source>
</evidence>
<keyword evidence="3 6" id="KW-0812">Transmembrane</keyword>
<proteinExistence type="predicted"/>
<keyword evidence="4 6" id="KW-1133">Transmembrane helix</keyword>
<evidence type="ECO:0008006" key="9">
    <source>
        <dbReference type="Google" id="ProtNLM"/>
    </source>
</evidence>
<feature type="transmembrane region" description="Helical" evidence="6">
    <location>
        <begin position="7"/>
        <end position="31"/>
    </location>
</feature>
<name>A0A2N2EAC6_9BACT</name>
<evidence type="ECO:0000256" key="3">
    <source>
        <dbReference type="ARBA" id="ARBA00022692"/>
    </source>
</evidence>
<dbReference type="GO" id="GO:0015627">
    <property type="term" value="C:type II protein secretion system complex"/>
    <property type="evidence" value="ECO:0007669"/>
    <property type="project" value="InterPro"/>
</dbReference>
<dbReference type="PANTHER" id="PTHR30093:SF44">
    <property type="entry name" value="TYPE II SECRETION SYSTEM CORE PROTEIN G"/>
    <property type="match status" value="1"/>
</dbReference>
<dbReference type="AlphaFoldDB" id="A0A2N2EAC6"/>
<sequence length="330" mass="35147">MNQKKKAFTLIELLVVIAIIGVLATLAVVALQQARSRARDSKRMADMKQVQTALELFFSENNRYPSEEEWASGDISSLSGDVFMHNIPSAPTPADGACDENSNFYIYSQTNSGSSYAISFCTGSQVSDFLAGEKQLTPGGINSSSEPVEDGGVSVECTSENVVGDSRGGGILFYAAYPDLGDPIMLIAANSDQSSGKSWGCDGIYIGAISDSNGEGDTALILENPCGTLSAAKTASDYRGGGYSDWYLPSYTELNNLLGYFGIYDVYYWSSSEVDVSSAKSVSLPQEIVRSFKFTNTAKAAPAIETPPSYAKGNAHKVRAIRAVGTPPIK</sequence>
<evidence type="ECO:0000256" key="1">
    <source>
        <dbReference type="ARBA" id="ARBA00004167"/>
    </source>
</evidence>
<dbReference type="GO" id="GO:0016020">
    <property type="term" value="C:membrane"/>
    <property type="evidence" value="ECO:0007669"/>
    <property type="project" value="UniProtKB-SubCell"/>
</dbReference>
<reference evidence="7 8" key="1">
    <citation type="journal article" date="2017" name="ISME J.">
        <title>Potential for microbial H2 and metal transformations associated with novel bacteria and archaea in deep terrestrial subsurface sediments.</title>
        <authorList>
            <person name="Hernsdorf A.W."/>
            <person name="Amano Y."/>
            <person name="Miyakawa K."/>
            <person name="Ise K."/>
            <person name="Suzuki Y."/>
            <person name="Anantharaman K."/>
            <person name="Probst A."/>
            <person name="Burstein D."/>
            <person name="Thomas B.C."/>
            <person name="Banfield J.F."/>
        </authorList>
    </citation>
    <scope>NUCLEOTIDE SEQUENCE [LARGE SCALE GENOMIC DNA]</scope>
    <source>
        <strain evidence="7">HGW-Falkowbacteria-1</strain>
    </source>
</reference>
<evidence type="ECO:0000256" key="2">
    <source>
        <dbReference type="ARBA" id="ARBA00022481"/>
    </source>
</evidence>
<dbReference type="PANTHER" id="PTHR30093">
    <property type="entry name" value="GENERAL SECRETION PATHWAY PROTEIN G"/>
    <property type="match status" value="1"/>
</dbReference>
<evidence type="ECO:0000256" key="6">
    <source>
        <dbReference type="SAM" id="Phobius"/>
    </source>
</evidence>
<dbReference type="Gene3D" id="3.30.700.10">
    <property type="entry name" value="Glycoprotein, Type 4 Pilin"/>
    <property type="match status" value="1"/>
</dbReference>
<dbReference type="Proteomes" id="UP000233517">
    <property type="component" value="Unassembled WGS sequence"/>
</dbReference>
<dbReference type="NCBIfam" id="TIGR02532">
    <property type="entry name" value="IV_pilin_GFxxxE"/>
    <property type="match status" value="1"/>
</dbReference>
<dbReference type="PRINTS" id="PR00813">
    <property type="entry name" value="BCTERIALGSPG"/>
</dbReference>
<gene>
    <name evidence="7" type="ORF">CVU82_00490</name>
</gene>
<dbReference type="InterPro" id="IPR000983">
    <property type="entry name" value="Bac_GSPG_pilin"/>
</dbReference>
<accession>A0A2N2EAC6</accession>
<dbReference type="InterPro" id="IPR045584">
    <property type="entry name" value="Pilin-like"/>
</dbReference>
<keyword evidence="5 6" id="KW-0472">Membrane</keyword>
<organism evidence="7 8">
    <name type="scientific">Candidatus Falkowbacteria bacterium HGW-Falkowbacteria-1</name>
    <dbReference type="NCBI Taxonomy" id="2013768"/>
    <lineage>
        <taxon>Bacteria</taxon>
        <taxon>Candidatus Falkowiibacteriota</taxon>
    </lineage>
</organism>